<reference evidence="2 3" key="1">
    <citation type="submission" date="2018-07" db="EMBL/GenBank/DDBJ databases">
        <authorList>
            <person name="Zhang Y."/>
            <person name="Wang L."/>
            <person name="Ma S."/>
        </authorList>
    </citation>
    <scope>NUCLEOTIDE SEQUENCE [LARGE SCALE GENOMIC DNA]</scope>
    <source>
        <strain evidence="2 3">4-2</strain>
    </source>
</reference>
<keyword evidence="1" id="KW-0812">Transmembrane</keyword>
<organism evidence="2 3">
    <name type="scientific">Paracoccus alkanivorans</name>
    <dbReference type="NCBI Taxonomy" id="2116655"/>
    <lineage>
        <taxon>Bacteria</taxon>
        <taxon>Pseudomonadati</taxon>
        <taxon>Pseudomonadota</taxon>
        <taxon>Alphaproteobacteria</taxon>
        <taxon>Rhodobacterales</taxon>
        <taxon>Paracoccaceae</taxon>
        <taxon>Paracoccus</taxon>
    </lineage>
</organism>
<keyword evidence="3" id="KW-1185">Reference proteome</keyword>
<dbReference type="AlphaFoldDB" id="A0A3M0MQ20"/>
<keyword evidence="1" id="KW-1133">Transmembrane helix</keyword>
<keyword evidence="1" id="KW-0472">Membrane</keyword>
<dbReference type="Proteomes" id="UP000273516">
    <property type="component" value="Unassembled WGS sequence"/>
</dbReference>
<feature type="transmembrane region" description="Helical" evidence="1">
    <location>
        <begin position="224"/>
        <end position="244"/>
    </location>
</feature>
<gene>
    <name evidence="2" type="ORF">C9E81_03605</name>
</gene>
<comment type="caution">
    <text evidence="2">The sequence shown here is derived from an EMBL/GenBank/DDBJ whole genome shotgun (WGS) entry which is preliminary data.</text>
</comment>
<accession>A0A3M0MQ20</accession>
<feature type="transmembrane region" description="Helical" evidence="1">
    <location>
        <begin position="259"/>
        <end position="286"/>
    </location>
</feature>
<dbReference type="EMBL" id="QOKZ01000001">
    <property type="protein sequence ID" value="RMC37830.1"/>
    <property type="molecule type" value="Genomic_DNA"/>
</dbReference>
<sequence length="506" mass="54138">MVPLRITDQDGVILDGGARTQGLPSFGMQDGQEIDGVRPELGRFAFNDAKRGTVTAELVADASAPAQIADLEAQIIEDLRAFAASMETALQPWVRDWEDSGWWGVVSSVWAGAKNGAIAWWEGEGEFWSAVWDWFAGLPEMAGEAWDSLTEGAKALWENKEQILRLLQDLAEGSVVAFRQGLEALGRALASIPGLEEIADLLRLLVQQSAEWMGALYEMARTEVLKVLGATLLGVVMATTPNFWAEMVGTAGGYLIPEIILAIIFAFIAFFTGGTGGAALAARLSVFVGKVATKLRAAGPAGAVILRMFGAVDAVGGKMVSLVKALKRNIAEEAKGSTNEVIDIRRPIVRKSSLSPEKTKEILDTPKGSRPDPSTYMSQAEIDEHLAQFDDGAVRFADVESMEKYGTAGPPGGFVMPKSEFEQMLSDAGGNLGVMEEKLGFDPGHLTGGKYQPVLIEAEDFNGIRIPSGNEGGANDFWLPGGYTSGGMPEAVMDFDGVDFTPIILD</sequence>
<evidence type="ECO:0000313" key="3">
    <source>
        <dbReference type="Proteomes" id="UP000273516"/>
    </source>
</evidence>
<evidence type="ECO:0000313" key="2">
    <source>
        <dbReference type="EMBL" id="RMC37830.1"/>
    </source>
</evidence>
<protein>
    <submittedName>
        <fullName evidence="2">Uncharacterized protein</fullName>
    </submittedName>
</protein>
<name>A0A3M0MQ20_9RHOB</name>
<evidence type="ECO:0000256" key="1">
    <source>
        <dbReference type="SAM" id="Phobius"/>
    </source>
</evidence>
<proteinExistence type="predicted"/>